<comment type="function">
    <text evidence="1 13">Transfers the gamma-phosphate of ATP to the 4'-position of a tetraacyldisaccharide 1-phosphate intermediate (termed DS-1-P) to form tetraacyldisaccharide 1,4'-bis-phosphate (lipid IVA).</text>
</comment>
<dbReference type="HAMAP" id="MF_00409">
    <property type="entry name" value="LpxK"/>
    <property type="match status" value="1"/>
</dbReference>
<evidence type="ECO:0000256" key="7">
    <source>
        <dbReference type="ARBA" id="ARBA00022679"/>
    </source>
</evidence>
<evidence type="ECO:0000256" key="11">
    <source>
        <dbReference type="ARBA" id="ARBA00023098"/>
    </source>
</evidence>
<dbReference type="EC" id="2.7.1.130" evidence="3 13"/>
<evidence type="ECO:0000256" key="2">
    <source>
        <dbReference type="ARBA" id="ARBA00004870"/>
    </source>
</evidence>
<feature type="binding site" evidence="13">
    <location>
        <begin position="47"/>
        <end position="54"/>
    </location>
    <ligand>
        <name>ATP</name>
        <dbReference type="ChEBI" id="CHEBI:30616"/>
    </ligand>
</feature>
<keyword evidence="8 13" id="KW-0547">Nucleotide-binding</keyword>
<dbReference type="InterPro" id="IPR027417">
    <property type="entry name" value="P-loop_NTPase"/>
</dbReference>
<evidence type="ECO:0000313" key="15">
    <source>
        <dbReference type="EMBL" id="SDX47695.1"/>
    </source>
</evidence>
<dbReference type="RefSeq" id="WP_090123511.1">
    <property type="nucleotide sequence ID" value="NZ_FNNJ01000006.1"/>
</dbReference>
<gene>
    <name evidence="13" type="primary">lpxK</name>
    <name evidence="15" type="ORF">SAMN05444411_1069</name>
</gene>
<dbReference type="STRING" id="762486.SAMN05444411_1069"/>
<comment type="similarity">
    <text evidence="13">Belongs to the LpxK family.</text>
</comment>
<evidence type="ECO:0000256" key="3">
    <source>
        <dbReference type="ARBA" id="ARBA00012071"/>
    </source>
</evidence>
<dbReference type="Proteomes" id="UP000199595">
    <property type="component" value="Unassembled WGS sequence"/>
</dbReference>
<protein>
    <recommendedName>
        <fullName evidence="4 13">Tetraacyldisaccharide 4'-kinase</fullName>
        <ecNumber evidence="3 13">2.7.1.130</ecNumber>
    </recommendedName>
    <alternativeName>
        <fullName evidence="12 13">Lipid A 4'-kinase</fullName>
    </alternativeName>
</protein>
<evidence type="ECO:0000256" key="5">
    <source>
        <dbReference type="ARBA" id="ARBA00022516"/>
    </source>
</evidence>
<evidence type="ECO:0000256" key="6">
    <source>
        <dbReference type="ARBA" id="ARBA00022556"/>
    </source>
</evidence>
<evidence type="ECO:0000256" key="12">
    <source>
        <dbReference type="ARBA" id="ARBA00029757"/>
    </source>
</evidence>
<dbReference type="GO" id="GO:0009245">
    <property type="term" value="P:lipid A biosynthetic process"/>
    <property type="evidence" value="ECO:0007669"/>
    <property type="project" value="UniProtKB-UniRule"/>
</dbReference>
<proteinExistence type="inferred from homology"/>
<dbReference type="PANTHER" id="PTHR42724">
    <property type="entry name" value="TETRAACYLDISACCHARIDE 4'-KINASE"/>
    <property type="match status" value="1"/>
</dbReference>
<dbReference type="GO" id="GO:0005524">
    <property type="term" value="F:ATP binding"/>
    <property type="evidence" value="ECO:0007669"/>
    <property type="project" value="UniProtKB-UniRule"/>
</dbReference>
<comment type="pathway">
    <text evidence="2 13">Glycolipid biosynthesis; lipid IV(A) biosynthesis; lipid IV(A) from (3R)-3-hydroxytetradecanoyl-[acyl-carrier-protein] and UDP-N-acetyl-alpha-D-glucosamine: step 6/6.</text>
</comment>
<reference evidence="15 16" key="1">
    <citation type="submission" date="2016-10" db="EMBL/GenBank/DDBJ databases">
        <authorList>
            <person name="de Groot N.N."/>
        </authorList>
    </citation>
    <scope>NUCLEOTIDE SEQUENCE [LARGE SCALE GENOMIC DNA]</scope>
    <source>
        <strain evidence="15 16">DSM 24956</strain>
    </source>
</reference>
<dbReference type="GO" id="GO:0005886">
    <property type="term" value="C:plasma membrane"/>
    <property type="evidence" value="ECO:0007669"/>
    <property type="project" value="TreeGrafter"/>
</dbReference>
<dbReference type="Pfam" id="PF02606">
    <property type="entry name" value="LpxK"/>
    <property type="match status" value="1"/>
</dbReference>
<keyword evidence="16" id="KW-1185">Reference proteome</keyword>
<evidence type="ECO:0000256" key="10">
    <source>
        <dbReference type="ARBA" id="ARBA00022840"/>
    </source>
</evidence>
<keyword evidence="14" id="KW-1133">Transmembrane helix</keyword>
<keyword evidence="10 13" id="KW-0067">ATP-binding</keyword>
<feature type="transmembrane region" description="Helical" evidence="14">
    <location>
        <begin position="7"/>
        <end position="26"/>
    </location>
</feature>
<dbReference type="NCBIfam" id="TIGR00682">
    <property type="entry name" value="lpxK"/>
    <property type="match status" value="1"/>
</dbReference>
<dbReference type="EMBL" id="FNNJ01000006">
    <property type="protein sequence ID" value="SDX47695.1"/>
    <property type="molecule type" value="Genomic_DNA"/>
</dbReference>
<evidence type="ECO:0000256" key="13">
    <source>
        <dbReference type="HAMAP-Rule" id="MF_00409"/>
    </source>
</evidence>
<keyword evidence="6 13" id="KW-0441">Lipid A biosynthesis</keyword>
<name>A0A1H3C0W7_9FLAO</name>
<keyword evidence="5 13" id="KW-0444">Lipid biosynthesis</keyword>
<keyword evidence="7 13" id="KW-0808">Transferase</keyword>
<evidence type="ECO:0000256" key="14">
    <source>
        <dbReference type="SAM" id="Phobius"/>
    </source>
</evidence>
<evidence type="ECO:0000256" key="4">
    <source>
        <dbReference type="ARBA" id="ARBA00016436"/>
    </source>
</evidence>
<keyword evidence="14" id="KW-0472">Membrane</keyword>
<dbReference type="InterPro" id="IPR003758">
    <property type="entry name" value="LpxK"/>
</dbReference>
<dbReference type="SUPFAM" id="SSF52540">
    <property type="entry name" value="P-loop containing nucleoside triphosphate hydrolases"/>
    <property type="match status" value="1"/>
</dbReference>
<dbReference type="UniPathway" id="UPA00359">
    <property type="reaction ID" value="UER00482"/>
</dbReference>
<dbReference type="AlphaFoldDB" id="A0A1H3C0W7"/>
<dbReference type="OrthoDB" id="9766423at2"/>
<evidence type="ECO:0000256" key="1">
    <source>
        <dbReference type="ARBA" id="ARBA00002274"/>
    </source>
</evidence>
<dbReference type="GO" id="GO:0009029">
    <property type="term" value="F:lipid-A 4'-kinase activity"/>
    <property type="evidence" value="ECO:0007669"/>
    <property type="project" value="UniProtKB-UniRule"/>
</dbReference>
<accession>A0A1H3C0W7</accession>
<keyword evidence="9 13" id="KW-0418">Kinase</keyword>
<evidence type="ECO:0000256" key="9">
    <source>
        <dbReference type="ARBA" id="ARBA00022777"/>
    </source>
</evidence>
<evidence type="ECO:0000256" key="8">
    <source>
        <dbReference type="ARBA" id="ARBA00022741"/>
    </source>
</evidence>
<keyword evidence="14" id="KW-0812">Transmembrane</keyword>
<comment type="catalytic activity">
    <reaction evidence="13">
        <text>a lipid A disaccharide + ATP = a lipid IVA + ADP + H(+)</text>
        <dbReference type="Rhea" id="RHEA:67840"/>
        <dbReference type="ChEBI" id="CHEBI:15378"/>
        <dbReference type="ChEBI" id="CHEBI:30616"/>
        <dbReference type="ChEBI" id="CHEBI:176343"/>
        <dbReference type="ChEBI" id="CHEBI:176425"/>
        <dbReference type="ChEBI" id="CHEBI:456216"/>
        <dbReference type="EC" id="2.7.1.130"/>
    </reaction>
</comment>
<organism evidence="15 16">
    <name type="scientific">Lutibacter oricola</name>
    <dbReference type="NCBI Taxonomy" id="762486"/>
    <lineage>
        <taxon>Bacteria</taxon>
        <taxon>Pseudomonadati</taxon>
        <taxon>Bacteroidota</taxon>
        <taxon>Flavobacteriia</taxon>
        <taxon>Flavobacteriales</taxon>
        <taxon>Flavobacteriaceae</taxon>
        <taxon>Lutibacter</taxon>
    </lineage>
</organism>
<evidence type="ECO:0000313" key="16">
    <source>
        <dbReference type="Proteomes" id="UP000199595"/>
    </source>
</evidence>
<dbReference type="PANTHER" id="PTHR42724:SF1">
    <property type="entry name" value="TETRAACYLDISACCHARIDE 4'-KINASE, MITOCHONDRIAL-RELATED"/>
    <property type="match status" value="1"/>
</dbReference>
<sequence>MKLLRKILYPFSLIYGSITAIRNYLYNNNHMQSTKFKTPIIVVGNLSVGGTGKTPQIEYLIRLLKDNFKVAVLSRGYKRKSKGFVLANETVNAETIGDEPFQYYKKFETIKVGVDANRVNGINQLKQLQSSPEVILLDDAYQHRKVDAGFNILLTSYNNLYVDDAMLPTGNLRENISGAERAKVIIVTKCPQDLDEETQFKIAQKLKPTLYQTVFFTTIDYAQSVKGNKEIKIDDLKNYEVLLVTGIANPVPLTNFLNSKGIIYSHLEYPDHYFFSEKDIADIKNKFNKLNSKNKIILTTEKDYMRTFDKFDYLHYLPIKTKFINHKTDFDNLINTYVEQSSRNS</sequence>
<keyword evidence="11 13" id="KW-0443">Lipid metabolism</keyword>